<feature type="domain" description="M23ase beta-sheet core" evidence="2">
    <location>
        <begin position="176"/>
        <end position="271"/>
    </location>
</feature>
<dbReference type="InterPro" id="IPR011055">
    <property type="entry name" value="Dup_hybrid_motif"/>
</dbReference>
<proteinExistence type="predicted"/>
<accession>A0ABV8L1M7</accession>
<reference evidence="4" key="1">
    <citation type="journal article" date="2019" name="Int. J. Syst. Evol. Microbiol.">
        <title>The Global Catalogue of Microorganisms (GCM) 10K type strain sequencing project: providing services to taxonomists for standard genome sequencing and annotation.</title>
        <authorList>
            <consortium name="The Broad Institute Genomics Platform"/>
            <consortium name="The Broad Institute Genome Sequencing Center for Infectious Disease"/>
            <person name="Wu L."/>
            <person name="Ma J."/>
        </authorList>
    </citation>
    <scope>NUCLEOTIDE SEQUENCE [LARGE SCALE GENOMIC DNA]</scope>
    <source>
        <strain evidence="4">CGMCC 4.7204</strain>
    </source>
</reference>
<feature type="region of interest" description="Disordered" evidence="1">
    <location>
        <begin position="1"/>
        <end position="36"/>
    </location>
</feature>
<dbReference type="GO" id="GO:0016787">
    <property type="term" value="F:hydrolase activity"/>
    <property type="evidence" value="ECO:0007669"/>
    <property type="project" value="UniProtKB-KW"/>
</dbReference>
<dbReference type="Gene3D" id="2.70.70.10">
    <property type="entry name" value="Glucose Permease (Domain IIA)"/>
    <property type="match status" value="1"/>
</dbReference>
<evidence type="ECO:0000259" key="2">
    <source>
        <dbReference type="Pfam" id="PF01551"/>
    </source>
</evidence>
<dbReference type="EMBL" id="JBHSBA010000003">
    <property type="protein sequence ID" value="MFC4124650.1"/>
    <property type="molecule type" value="Genomic_DNA"/>
</dbReference>
<keyword evidence="3" id="KW-0378">Hydrolase</keyword>
<comment type="caution">
    <text evidence="3">The sequence shown here is derived from an EMBL/GenBank/DDBJ whole genome shotgun (WGS) entry which is preliminary data.</text>
</comment>
<sequence>MSQHRMGPESISVQTLLGDGGTGRPSRHRAEPSRTDRVRVAASAAVATGALVGIAAQVAPSIAYAAPLLPTQKDDVEESVVPDSAREAAEVSLIAAQHAAAPVAEEPAQVDAVAAPIAAPVAAPFGIGNLPPEISAPLAQVEDFIQGIQHQVAPPQAARPVAGPISSGFGARWGAMHYGVDFADALGAPIHSVSSGTVIEAGPASGFGLWVRVLQDDGTTAVYGHVNEMLVSQGQRVNAGDVIATVGNRGQSTGPHLHLEIWDQGGTKIDPLPYLASKGVPMEWGPSAH</sequence>
<protein>
    <submittedName>
        <fullName evidence="3">M23 family metallopeptidase</fullName>
        <ecNumber evidence="3">3.4.24.-</ecNumber>
    </submittedName>
</protein>
<dbReference type="EC" id="3.4.24.-" evidence="3"/>
<name>A0ABV8L1M7_9NOCA</name>
<keyword evidence="4" id="KW-1185">Reference proteome</keyword>
<dbReference type="InterPro" id="IPR050570">
    <property type="entry name" value="Cell_wall_metabolism_enzyme"/>
</dbReference>
<evidence type="ECO:0000313" key="3">
    <source>
        <dbReference type="EMBL" id="MFC4124650.1"/>
    </source>
</evidence>
<dbReference type="PANTHER" id="PTHR21666:SF270">
    <property type="entry name" value="MUREIN HYDROLASE ACTIVATOR ENVC"/>
    <property type="match status" value="1"/>
</dbReference>
<gene>
    <name evidence="3" type="ORF">ACFOW8_06915</name>
</gene>
<dbReference type="RefSeq" id="WP_378547091.1">
    <property type="nucleotide sequence ID" value="NZ_JBHSBA010000003.1"/>
</dbReference>
<dbReference type="Pfam" id="PF01551">
    <property type="entry name" value="Peptidase_M23"/>
    <property type="match status" value="1"/>
</dbReference>
<dbReference type="PANTHER" id="PTHR21666">
    <property type="entry name" value="PEPTIDASE-RELATED"/>
    <property type="match status" value="1"/>
</dbReference>
<evidence type="ECO:0000313" key="4">
    <source>
        <dbReference type="Proteomes" id="UP001595767"/>
    </source>
</evidence>
<dbReference type="Proteomes" id="UP001595767">
    <property type="component" value="Unassembled WGS sequence"/>
</dbReference>
<dbReference type="SUPFAM" id="SSF51261">
    <property type="entry name" value="Duplicated hybrid motif"/>
    <property type="match status" value="1"/>
</dbReference>
<organism evidence="3 4">
    <name type="scientific">Nocardia rhizosphaerae</name>
    <dbReference type="NCBI Taxonomy" id="1691571"/>
    <lineage>
        <taxon>Bacteria</taxon>
        <taxon>Bacillati</taxon>
        <taxon>Actinomycetota</taxon>
        <taxon>Actinomycetes</taxon>
        <taxon>Mycobacteriales</taxon>
        <taxon>Nocardiaceae</taxon>
        <taxon>Nocardia</taxon>
    </lineage>
</organism>
<dbReference type="CDD" id="cd12797">
    <property type="entry name" value="M23_peptidase"/>
    <property type="match status" value="1"/>
</dbReference>
<evidence type="ECO:0000256" key="1">
    <source>
        <dbReference type="SAM" id="MobiDB-lite"/>
    </source>
</evidence>
<dbReference type="InterPro" id="IPR016047">
    <property type="entry name" value="M23ase_b-sheet_dom"/>
</dbReference>